<organism evidence="2 3">
    <name type="scientific">Trichoderma longibrachiatum ATCC 18648</name>
    <dbReference type="NCBI Taxonomy" id="983965"/>
    <lineage>
        <taxon>Eukaryota</taxon>
        <taxon>Fungi</taxon>
        <taxon>Dikarya</taxon>
        <taxon>Ascomycota</taxon>
        <taxon>Pezizomycotina</taxon>
        <taxon>Sordariomycetes</taxon>
        <taxon>Hypocreomycetidae</taxon>
        <taxon>Hypocreales</taxon>
        <taxon>Hypocreaceae</taxon>
        <taxon>Trichoderma</taxon>
    </lineage>
</organism>
<gene>
    <name evidence="2" type="ORF">M440DRAFT_1399255</name>
</gene>
<dbReference type="OrthoDB" id="20872at2759"/>
<dbReference type="AlphaFoldDB" id="A0A2T4C949"/>
<feature type="domain" description="Prion-inhibition and propagation HeLo" evidence="1">
    <location>
        <begin position="9"/>
        <end position="179"/>
    </location>
</feature>
<reference evidence="2 3" key="1">
    <citation type="submission" date="2016-07" db="EMBL/GenBank/DDBJ databases">
        <title>Multiple horizontal gene transfer events from other fungi enriched the ability of initially mycotrophic Trichoderma (Ascomycota) to feed on dead plant biomass.</title>
        <authorList>
            <consortium name="DOE Joint Genome Institute"/>
            <person name="Aerts A."/>
            <person name="Atanasova L."/>
            <person name="Chenthamara K."/>
            <person name="Zhang J."/>
            <person name="Grujic M."/>
            <person name="Henrissat B."/>
            <person name="Kuo A."/>
            <person name="Salamov A."/>
            <person name="Lipzen A."/>
            <person name="Labutti K."/>
            <person name="Barry K."/>
            <person name="Miao Y."/>
            <person name="Rahimi M.J."/>
            <person name="Shen Q."/>
            <person name="Grigoriev I.V."/>
            <person name="Kubicek C.P."/>
            <person name="Druzhinina I.S."/>
        </authorList>
    </citation>
    <scope>NUCLEOTIDE SEQUENCE [LARGE SCALE GENOMIC DNA]</scope>
    <source>
        <strain evidence="2 3">ATCC 18648</strain>
    </source>
</reference>
<evidence type="ECO:0000259" key="1">
    <source>
        <dbReference type="Pfam" id="PF14479"/>
    </source>
</evidence>
<evidence type="ECO:0000313" key="2">
    <source>
        <dbReference type="EMBL" id="PTB78080.1"/>
    </source>
</evidence>
<protein>
    <recommendedName>
        <fullName evidence="1">Prion-inhibition and propagation HeLo domain-containing protein</fullName>
    </recommendedName>
</protein>
<accession>A0A2T4C949</accession>
<proteinExistence type="predicted"/>
<dbReference type="InterPro" id="IPR029498">
    <property type="entry name" value="HeLo_dom"/>
</dbReference>
<name>A0A2T4C949_TRILO</name>
<sequence>MNAVGGTASTIHLVQQFFSHIQRARWFQDDFGIYQLQLQVHLSRCARMINEANGADGLVPEEPATNGTAIITLRRQEATMLDTLYTIQDKLRKAQREAAQIRAQLMAAAGGNFDDACSTTTTTTNNSHKNTMRPRTKFLDRQKLQAANKIEAMKWALYKKDKCDQFIAQISALLLHLERQVNVTPDPSFLLVASPWHLHEAARDST</sequence>
<dbReference type="STRING" id="983965.A0A2T4C949"/>
<dbReference type="Pfam" id="PF14479">
    <property type="entry name" value="HeLo"/>
    <property type="match status" value="1"/>
</dbReference>
<dbReference type="EMBL" id="KZ679129">
    <property type="protein sequence ID" value="PTB78080.1"/>
    <property type="molecule type" value="Genomic_DNA"/>
</dbReference>
<dbReference type="Proteomes" id="UP000240760">
    <property type="component" value="Unassembled WGS sequence"/>
</dbReference>
<dbReference type="Gene3D" id="1.20.120.1020">
    <property type="entry name" value="Prion-inhibition and propagation, HeLo domain"/>
    <property type="match status" value="1"/>
</dbReference>
<keyword evidence="3" id="KW-1185">Reference proteome</keyword>
<evidence type="ECO:0000313" key="3">
    <source>
        <dbReference type="Proteomes" id="UP000240760"/>
    </source>
</evidence>
<dbReference type="InterPro" id="IPR038305">
    <property type="entry name" value="HeLo_sf"/>
</dbReference>